<name>A0A327P737_9BACT</name>
<dbReference type="Proteomes" id="UP000249610">
    <property type="component" value="Unassembled WGS sequence"/>
</dbReference>
<keyword evidence="2" id="KW-1185">Reference proteome</keyword>
<comment type="caution">
    <text evidence="1">The sequence shown here is derived from an EMBL/GenBank/DDBJ whole genome shotgun (WGS) entry which is preliminary data.</text>
</comment>
<gene>
    <name evidence="1" type="ORF">LV83_02993</name>
</gene>
<reference evidence="1 2" key="1">
    <citation type="submission" date="2018-06" db="EMBL/GenBank/DDBJ databases">
        <title>Genomic Encyclopedia of Archaeal and Bacterial Type Strains, Phase II (KMG-II): from individual species to whole genera.</title>
        <authorList>
            <person name="Goeker M."/>
        </authorList>
    </citation>
    <scope>NUCLEOTIDE SEQUENCE [LARGE SCALE GENOMIC DNA]</scope>
    <source>
        <strain evidence="1 2">DSM 23446</strain>
    </source>
</reference>
<dbReference type="AlphaFoldDB" id="A0A327P737"/>
<organism evidence="1 2">
    <name type="scientific">Algoriphagus yeomjeoni</name>
    <dbReference type="NCBI Taxonomy" id="291403"/>
    <lineage>
        <taxon>Bacteria</taxon>
        <taxon>Pseudomonadati</taxon>
        <taxon>Bacteroidota</taxon>
        <taxon>Cytophagia</taxon>
        <taxon>Cytophagales</taxon>
        <taxon>Cyclobacteriaceae</taxon>
        <taxon>Algoriphagus</taxon>
    </lineage>
</organism>
<dbReference type="EMBL" id="QLLK01000008">
    <property type="protein sequence ID" value="RAI88075.1"/>
    <property type="molecule type" value="Genomic_DNA"/>
</dbReference>
<evidence type="ECO:0000313" key="2">
    <source>
        <dbReference type="Proteomes" id="UP000249610"/>
    </source>
</evidence>
<evidence type="ECO:0000313" key="1">
    <source>
        <dbReference type="EMBL" id="RAI88075.1"/>
    </source>
</evidence>
<protein>
    <submittedName>
        <fullName evidence="1">Uncharacterized protein</fullName>
    </submittedName>
</protein>
<accession>A0A327P737</accession>
<sequence length="49" mass="5575">MVYKKENRISMNAVRIYGSAGNQVFHPLGDDNANLIISHELHNNFTVFV</sequence>
<proteinExistence type="predicted"/>